<evidence type="ECO:0000313" key="3">
    <source>
        <dbReference type="Proteomes" id="UP000765509"/>
    </source>
</evidence>
<comment type="caution">
    <text evidence="2">The sequence shown here is derived from an EMBL/GenBank/DDBJ whole genome shotgun (WGS) entry which is preliminary data.</text>
</comment>
<keyword evidence="3" id="KW-1185">Reference proteome</keyword>
<organism evidence="2 3">
    <name type="scientific">Austropuccinia psidii MF-1</name>
    <dbReference type="NCBI Taxonomy" id="1389203"/>
    <lineage>
        <taxon>Eukaryota</taxon>
        <taxon>Fungi</taxon>
        <taxon>Dikarya</taxon>
        <taxon>Basidiomycota</taxon>
        <taxon>Pucciniomycotina</taxon>
        <taxon>Pucciniomycetes</taxon>
        <taxon>Pucciniales</taxon>
        <taxon>Sphaerophragmiaceae</taxon>
        <taxon>Austropuccinia</taxon>
    </lineage>
</organism>
<dbReference type="OrthoDB" id="5597284at2759"/>
<accession>A0A9Q3D8B9</accession>
<dbReference type="Proteomes" id="UP000765509">
    <property type="component" value="Unassembled WGS sequence"/>
</dbReference>
<name>A0A9Q3D8B9_9BASI</name>
<gene>
    <name evidence="2" type="ORF">O181_038646</name>
</gene>
<evidence type="ECO:0000313" key="2">
    <source>
        <dbReference type="EMBL" id="MBW0498931.1"/>
    </source>
</evidence>
<evidence type="ECO:0000256" key="1">
    <source>
        <dbReference type="SAM" id="MobiDB-lite"/>
    </source>
</evidence>
<dbReference type="EMBL" id="AVOT02014981">
    <property type="protein sequence ID" value="MBW0498931.1"/>
    <property type="molecule type" value="Genomic_DNA"/>
</dbReference>
<protein>
    <submittedName>
        <fullName evidence="2">Uncharacterized protein</fullName>
    </submittedName>
</protein>
<feature type="region of interest" description="Disordered" evidence="1">
    <location>
        <begin position="176"/>
        <end position="200"/>
    </location>
</feature>
<sequence length="200" mass="23093">MILRGNKQSKDELVKMCGENVSKWKEYLPIVPLEDRISAEKTTVYLPFEIQFGQKAVLPIHIETNTYLAIELNKISTMEELLEARSIHIPAKEENKLRDSRKKSVRYLGKTMEHKLRDPLQPGSFVLVHNKTLESQPYEFEELDDTKLTRKFAASHINRFYPRGNIVHLALKSGNESSDKIEVGDSILEEEEIENHTDSD</sequence>
<dbReference type="AlphaFoldDB" id="A0A9Q3D8B9"/>
<reference evidence="2" key="1">
    <citation type="submission" date="2021-03" db="EMBL/GenBank/DDBJ databases">
        <title>Draft genome sequence of rust myrtle Austropuccinia psidii MF-1, a brazilian biotype.</title>
        <authorList>
            <person name="Quecine M.C."/>
            <person name="Pachon D.M.R."/>
            <person name="Bonatelli M.L."/>
            <person name="Correr F.H."/>
            <person name="Franceschini L.M."/>
            <person name="Leite T.F."/>
            <person name="Margarido G.R.A."/>
            <person name="Almeida C.A."/>
            <person name="Ferrarezi J.A."/>
            <person name="Labate C.A."/>
        </authorList>
    </citation>
    <scope>NUCLEOTIDE SEQUENCE</scope>
    <source>
        <strain evidence="2">MF-1</strain>
    </source>
</reference>
<proteinExistence type="predicted"/>